<accession>A0A0G4EPG6</accession>
<protein>
    <submittedName>
        <fullName evidence="2">Uncharacterized protein</fullName>
    </submittedName>
</protein>
<feature type="compositionally biased region" description="Pro residues" evidence="1">
    <location>
        <begin position="1106"/>
        <end position="1117"/>
    </location>
</feature>
<evidence type="ECO:0000313" key="2">
    <source>
        <dbReference type="EMBL" id="CEL99329.1"/>
    </source>
</evidence>
<dbReference type="AlphaFoldDB" id="A0A0G4EPG6"/>
<feature type="region of interest" description="Disordered" evidence="1">
    <location>
        <begin position="979"/>
        <end position="1140"/>
    </location>
</feature>
<sequence>MTGSDSFYPLEPNHPCGMVPRRPGHYCWCNEAGICSQGLPRKPDFPSHDVFILREGPSCTNDVACRATTSGGLSGGRGAMGKCCCYFDNKVMCQDTQKGGEEQAETRGGFGFTISRDRPRIFCRWNGVCINRDTASFPLWFIKQTALGHWTWAEYEVLRKSAEMLILFQTFLFLEYIVFNPQFSAVDPQKAIELFISEKLMPYFALQFPPPDAKHKERENFKQRFGELTDRVRFWWQNTLVEEDASCHEDRCRMTLADRRPWEVVGSYLKTSTIRKWLFELLYYLKPTAPTDERQLQKLKNKGIELSSSSWRETSPLRRVLRLISKAEGEEPTDTKSLNEFNHMSQLAVLDKRTFVKLNLYDGIEDAGEKESDTGPLQSQETRPFDISHFYRFVANMLLDPCKDTSKALKEPRQGVCGTMSADAVIDSYFALRSNSPKTADEAAGLKDVVEQLCQLESALRKDFSELSEYDGTGRDAFRCKVFRLLWARSKMTFDEFRRRLNLLFIWREETLTHLGDYTAIIKLWRPVDSGHMQPLRPQEMGALPLWWTLILELAWLVERWLMECEADGVFSWLGWAGGDAPDVHIERKRTLFRQLVGGDGGEITLEQFRRIDEWSFYDELYKITTDGRQQGESVRRSLLERFCFELILVVELFALRLRPDLKSVIGDQKQWQWLHDITGWILSPVPANFPRLENVQNALDTKRVYLHSISLYGHHLMEGYDRWREKEVAGAFAAEEGERFKVAVAEESGGVDVSSIVRMIVNKMKGGHDVAFCDEFPKCSDTTPSSPETQQDDSEQEEIEQSETDRNYERVATLVLRRIQHLSVQIVFDYESVVSGWASFKQRYSEAAEQFYTQYQLITTNAVSFPGMEQLGRQYAEWEAWVRHILDFLERGDEQLVAGGRLPLYLFISGFEYLVGVTETLSFRQDLMDILTMHRSADKCERIRLLFSQLAQGQSYITLDEFILLFMRQNTFDSTILEPPPELPLPPLPVAEPPRNVSVNLPKAPTEELSPPSVDEATVPRGGVLTPPEPKPKTPSEEQPPTDVSVHVTKAPTDELVTSPPSVGGGATVPSGPVLTPPQPKPETAGTPDPTKQPPRKPKRRKQPPRVPVGVLPPPSVSDLGGPYSDGFSGPHHPRRRLGSGTYVRHDYVFGFGPSVARDAGRALYPYGGVSVSEGGMVGCPEDEDRVMNVTSGASGCANGNGTDGDRERY</sequence>
<dbReference type="VEuPathDB" id="CryptoDB:Vbra_20609"/>
<dbReference type="InParanoid" id="A0A0G4EPG6"/>
<name>A0A0G4EPG6_VITBC</name>
<proteinExistence type="predicted"/>
<reference evidence="2 3" key="1">
    <citation type="submission" date="2014-11" db="EMBL/GenBank/DDBJ databases">
        <authorList>
            <person name="Zhu J."/>
            <person name="Qi W."/>
            <person name="Song R."/>
        </authorList>
    </citation>
    <scope>NUCLEOTIDE SEQUENCE [LARGE SCALE GENOMIC DNA]</scope>
</reference>
<feature type="compositionally biased region" description="Basic residues" evidence="1">
    <location>
        <begin position="1095"/>
        <end position="1105"/>
    </location>
</feature>
<feature type="region of interest" description="Disordered" evidence="1">
    <location>
        <begin position="779"/>
        <end position="806"/>
    </location>
</feature>
<feature type="compositionally biased region" description="Polar residues" evidence="1">
    <location>
        <begin position="1192"/>
        <end position="1202"/>
    </location>
</feature>
<gene>
    <name evidence="2" type="ORF">Vbra_20609</name>
</gene>
<feature type="compositionally biased region" description="Pro residues" evidence="1">
    <location>
        <begin position="979"/>
        <end position="993"/>
    </location>
</feature>
<evidence type="ECO:0000256" key="1">
    <source>
        <dbReference type="SAM" id="MobiDB-lite"/>
    </source>
</evidence>
<organism evidence="2 3">
    <name type="scientific">Vitrella brassicaformis (strain CCMP3155)</name>
    <dbReference type="NCBI Taxonomy" id="1169540"/>
    <lineage>
        <taxon>Eukaryota</taxon>
        <taxon>Sar</taxon>
        <taxon>Alveolata</taxon>
        <taxon>Colpodellida</taxon>
        <taxon>Vitrellaceae</taxon>
        <taxon>Vitrella</taxon>
    </lineage>
</organism>
<feature type="region of interest" description="Disordered" evidence="1">
    <location>
        <begin position="1192"/>
        <end position="1211"/>
    </location>
</feature>
<dbReference type="Proteomes" id="UP000041254">
    <property type="component" value="Unassembled WGS sequence"/>
</dbReference>
<feature type="compositionally biased region" description="Acidic residues" evidence="1">
    <location>
        <begin position="791"/>
        <end position="803"/>
    </location>
</feature>
<dbReference type="EMBL" id="CDMY01000278">
    <property type="protein sequence ID" value="CEL99329.1"/>
    <property type="molecule type" value="Genomic_DNA"/>
</dbReference>
<keyword evidence="3" id="KW-1185">Reference proteome</keyword>
<evidence type="ECO:0000313" key="3">
    <source>
        <dbReference type="Proteomes" id="UP000041254"/>
    </source>
</evidence>